<keyword evidence="6" id="KW-0442">Lipid degradation</keyword>
<dbReference type="Pfam" id="PF00378">
    <property type="entry name" value="ECH_1"/>
    <property type="match status" value="1"/>
</dbReference>
<dbReference type="Proteomes" id="UP001596403">
    <property type="component" value="Unassembled WGS sequence"/>
</dbReference>
<evidence type="ECO:0000256" key="11">
    <source>
        <dbReference type="ARBA" id="ARBA00023268"/>
    </source>
</evidence>
<comment type="similarity">
    <text evidence="2">In the central section; belongs to the 3-hydroxyacyl-CoA dehydrogenase family.</text>
</comment>
<dbReference type="Pfam" id="PF00725">
    <property type="entry name" value="3HCDH"/>
    <property type="match status" value="1"/>
</dbReference>
<dbReference type="InterPro" id="IPR029045">
    <property type="entry name" value="ClpP/crotonase-like_dom_sf"/>
</dbReference>
<dbReference type="SUPFAM" id="SSF51735">
    <property type="entry name" value="NAD(P)-binding Rossmann-fold domains"/>
    <property type="match status" value="1"/>
</dbReference>
<reference evidence="16" key="1">
    <citation type="journal article" date="2019" name="Int. J. Syst. Evol. Microbiol.">
        <title>The Global Catalogue of Microorganisms (GCM) 10K type strain sequencing project: providing services to taxonomists for standard genome sequencing and annotation.</title>
        <authorList>
            <consortium name="The Broad Institute Genomics Platform"/>
            <consortium name="The Broad Institute Genome Sequencing Center for Infectious Disease"/>
            <person name="Wu L."/>
            <person name="Ma J."/>
        </authorList>
    </citation>
    <scope>NUCLEOTIDE SEQUENCE [LARGE SCALE GENOMIC DNA]</scope>
    <source>
        <strain evidence="16">NBRC 111368</strain>
    </source>
</reference>
<dbReference type="PANTHER" id="PTHR43612:SF3">
    <property type="entry name" value="TRIFUNCTIONAL ENZYME SUBUNIT ALPHA, MITOCHONDRIAL"/>
    <property type="match status" value="1"/>
</dbReference>
<evidence type="ECO:0000313" key="15">
    <source>
        <dbReference type="EMBL" id="MFC6643450.1"/>
    </source>
</evidence>
<evidence type="ECO:0000256" key="10">
    <source>
        <dbReference type="ARBA" id="ARBA00023239"/>
    </source>
</evidence>
<dbReference type="PANTHER" id="PTHR43612">
    <property type="entry name" value="TRIFUNCTIONAL ENZYME SUBUNIT ALPHA"/>
    <property type="match status" value="1"/>
</dbReference>
<evidence type="ECO:0000256" key="4">
    <source>
        <dbReference type="ARBA" id="ARBA00012076"/>
    </source>
</evidence>
<keyword evidence="5" id="KW-0276">Fatty acid metabolism</keyword>
<evidence type="ECO:0000259" key="13">
    <source>
        <dbReference type="Pfam" id="PF00725"/>
    </source>
</evidence>
<dbReference type="InterPro" id="IPR006176">
    <property type="entry name" value="3-OHacyl-CoA_DH_NAD-bd"/>
</dbReference>
<evidence type="ECO:0000256" key="12">
    <source>
        <dbReference type="ARBA" id="ARBA00049556"/>
    </source>
</evidence>
<keyword evidence="16" id="KW-1185">Reference proteome</keyword>
<dbReference type="InterPro" id="IPR008927">
    <property type="entry name" value="6-PGluconate_DH-like_C_sf"/>
</dbReference>
<keyword evidence="11" id="KW-0511">Multifunctional enzyme</keyword>
<evidence type="ECO:0000256" key="1">
    <source>
        <dbReference type="ARBA" id="ARBA00005005"/>
    </source>
</evidence>
<evidence type="ECO:0000256" key="8">
    <source>
        <dbReference type="ARBA" id="ARBA00023027"/>
    </source>
</evidence>
<evidence type="ECO:0000256" key="5">
    <source>
        <dbReference type="ARBA" id="ARBA00022832"/>
    </source>
</evidence>
<dbReference type="RefSeq" id="WP_240791670.1">
    <property type="nucleotide sequence ID" value="NZ_JBHSWA010000003.1"/>
</dbReference>
<dbReference type="Gene3D" id="3.90.226.10">
    <property type="entry name" value="2-enoyl-CoA Hydratase, Chain A, domain 1"/>
    <property type="match status" value="1"/>
</dbReference>
<gene>
    <name evidence="15" type="ORF">ACFQAU_18775</name>
</gene>
<evidence type="ECO:0000256" key="6">
    <source>
        <dbReference type="ARBA" id="ARBA00022963"/>
    </source>
</evidence>
<comment type="similarity">
    <text evidence="3">In the N-terminal section; belongs to the enoyl-CoA hydratase/isomerase family.</text>
</comment>
<dbReference type="InterPro" id="IPR050136">
    <property type="entry name" value="FA_oxidation_alpha_subunit"/>
</dbReference>
<dbReference type="CDD" id="cd06558">
    <property type="entry name" value="crotonase-like"/>
    <property type="match status" value="1"/>
</dbReference>
<comment type="caution">
    <text evidence="15">The sequence shown here is derived from an EMBL/GenBank/DDBJ whole genome shotgun (WGS) entry which is preliminary data.</text>
</comment>
<dbReference type="Gene3D" id="3.40.50.720">
    <property type="entry name" value="NAD(P)-binding Rossmann-like Domain"/>
    <property type="match status" value="1"/>
</dbReference>
<evidence type="ECO:0000256" key="9">
    <source>
        <dbReference type="ARBA" id="ARBA00023098"/>
    </source>
</evidence>
<feature type="domain" description="3-hydroxyacyl-CoA dehydrogenase NAD binding" evidence="14">
    <location>
        <begin position="321"/>
        <end position="495"/>
    </location>
</feature>
<proteinExistence type="inferred from homology"/>
<keyword evidence="10" id="KW-0456">Lyase</keyword>
<dbReference type="PROSITE" id="PS00067">
    <property type="entry name" value="3HCDH"/>
    <property type="match status" value="1"/>
</dbReference>
<protein>
    <recommendedName>
        <fullName evidence="4">enoyl-CoA hydratase</fullName>
        <ecNumber evidence="4">4.2.1.17</ecNumber>
    </recommendedName>
</protein>
<sequence>MMAGPVLEHLGETKLELGPVNRGEGPWLRDEADGIVWLALDRGDGSVNTVSRDVIKGLQSHIETLESDTPGAVVIRSAKMAGFAAGADITGFDDMASDGAAELLKQGHDVLDRLEALDCPTICVVHGAALGAGFELALACDWRIAVDDASFGFPEVQLGLHPGLGGTFRLPALIDPVEAMTLMLTGKTAHTDKARKLGIADLVTQERHVAAAVDAIVSGDVERDAPGLRARAMGFDQARRLAARQMRKETEKKAPKQHYPAPHRLIDIWEEHGDDRVAMQRAEIESFATLLDSDTSKNLRRVFFLRQDMKDKGRGEDGIDHVHVIGAGAMGGEIAAWASIKGKTVTLGDIDLDPLGEAVKKARAVCKEMHLSAIETRNALDRMMPDPRGYGVAQADLLIEAVPETPDLKEKVYNRLKGQMKQGAILASNTSSLRLAKLKGDAPDPSRFAGLHFFNPVSKMDLVEVVRHDGTADDVTRRLAAFCGEIGKLPVQVTDYPGFLVNRALMPYLMEAMVMMDEGVDKEVIDTAAIRFGMPMGPVTLADQVGLDICLHVAESLKGALDKPMADISDRLREKVEVGDVGKKAGQGFYDWSEGTPHPDSDLDDAADDLTDRLILPMLNACVECLRKDVVKDADAIDGAMIFATGFAPFRGGPIHYARARGAKEIRKRLEELTGKHGERLAPDLGWQDLGARDASGRS</sequence>
<organism evidence="15 16">
    <name type="scientific">Sulfitobacter profundi</name>
    <dbReference type="NCBI Taxonomy" id="2679961"/>
    <lineage>
        <taxon>Bacteria</taxon>
        <taxon>Pseudomonadati</taxon>
        <taxon>Pseudomonadota</taxon>
        <taxon>Alphaproteobacteria</taxon>
        <taxon>Rhodobacterales</taxon>
        <taxon>Roseobacteraceae</taxon>
        <taxon>Sulfitobacter</taxon>
    </lineage>
</organism>
<dbReference type="InterPro" id="IPR001753">
    <property type="entry name" value="Enoyl-CoA_hydra/iso"/>
</dbReference>
<keyword evidence="9" id="KW-0443">Lipid metabolism</keyword>
<dbReference type="EMBL" id="JBHSWA010000003">
    <property type="protein sequence ID" value="MFC6643450.1"/>
    <property type="molecule type" value="Genomic_DNA"/>
</dbReference>
<dbReference type="SUPFAM" id="SSF48179">
    <property type="entry name" value="6-phosphogluconate dehydrogenase C-terminal domain-like"/>
    <property type="match status" value="2"/>
</dbReference>
<evidence type="ECO:0000259" key="14">
    <source>
        <dbReference type="Pfam" id="PF02737"/>
    </source>
</evidence>
<evidence type="ECO:0000256" key="3">
    <source>
        <dbReference type="ARBA" id="ARBA00008750"/>
    </source>
</evidence>
<comment type="pathway">
    <text evidence="1">Lipid metabolism; fatty acid beta-oxidation.</text>
</comment>
<dbReference type="InterPro" id="IPR006108">
    <property type="entry name" value="3HC_DH_C"/>
</dbReference>
<dbReference type="Pfam" id="PF02737">
    <property type="entry name" value="3HCDH_N"/>
    <property type="match status" value="1"/>
</dbReference>
<comment type="catalytic activity">
    <reaction evidence="12">
        <text>a (3S)-3-hydroxyacyl-CoA + NAD(+) = a 3-oxoacyl-CoA + NADH + H(+)</text>
        <dbReference type="Rhea" id="RHEA:22432"/>
        <dbReference type="ChEBI" id="CHEBI:15378"/>
        <dbReference type="ChEBI" id="CHEBI:57318"/>
        <dbReference type="ChEBI" id="CHEBI:57540"/>
        <dbReference type="ChEBI" id="CHEBI:57945"/>
        <dbReference type="ChEBI" id="CHEBI:90726"/>
        <dbReference type="EC" id="1.1.1.35"/>
    </reaction>
</comment>
<evidence type="ECO:0000256" key="2">
    <source>
        <dbReference type="ARBA" id="ARBA00007005"/>
    </source>
</evidence>
<dbReference type="Gene3D" id="1.10.1040.50">
    <property type="match status" value="1"/>
</dbReference>
<feature type="domain" description="3-hydroxyacyl-CoA dehydrogenase C-terminal" evidence="13">
    <location>
        <begin position="498"/>
        <end position="592"/>
    </location>
</feature>
<name>A0ABW1Z1P0_9RHOB</name>
<dbReference type="InterPro" id="IPR036291">
    <property type="entry name" value="NAD(P)-bd_dom_sf"/>
</dbReference>
<dbReference type="InterPro" id="IPR006180">
    <property type="entry name" value="3-OHacyl-CoA_DH_CS"/>
</dbReference>
<evidence type="ECO:0000313" key="16">
    <source>
        <dbReference type="Proteomes" id="UP001596403"/>
    </source>
</evidence>
<dbReference type="SUPFAM" id="SSF52096">
    <property type="entry name" value="ClpP/crotonase"/>
    <property type="match status" value="1"/>
</dbReference>
<accession>A0ABW1Z1P0</accession>
<evidence type="ECO:0000256" key="7">
    <source>
        <dbReference type="ARBA" id="ARBA00023002"/>
    </source>
</evidence>
<keyword evidence="8" id="KW-0520">NAD</keyword>
<dbReference type="EC" id="4.2.1.17" evidence="4"/>
<keyword evidence="7" id="KW-0560">Oxidoreductase</keyword>